<dbReference type="InterPro" id="IPR002641">
    <property type="entry name" value="PNPLA_dom"/>
</dbReference>
<evidence type="ECO:0000313" key="7">
    <source>
        <dbReference type="Proteomes" id="UP001239680"/>
    </source>
</evidence>
<gene>
    <name evidence="6" type="ORF">Q9295_03465</name>
</gene>
<proteinExistence type="predicted"/>
<dbReference type="InterPro" id="IPR050301">
    <property type="entry name" value="NTE"/>
</dbReference>
<feature type="short sequence motif" description="DGA/G" evidence="4">
    <location>
        <begin position="199"/>
        <end position="201"/>
    </location>
</feature>
<organism evidence="6 7">
    <name type="scientific">Pseudogemmobacter lacusdianii</name>
    <dbReference type="NCBI Taxonomy" id="3069608"/>
    <lineage>
        <taxon>Bacteria</taxon>
        <taxon>Pseudomonadati</taxon>
        <taxon>Pseudomonadota</taxon>
        <taxon>Alphaproteobacteria</taxon>
        <taxon>Rhodobacterales</taxon>
        <taxon>Paracoccaceae</taxon>
        <taxon>Pseudogemmobacter</taxon>
    </lineage>
</organism>
<feature type="active site" description="Proton acceptor" evidence="4">
    <location>
        <position position="199"/>
    </location>
</feature>
<feature type="domain" description="PNPLA" evidence="5">
    <location>
        <begin position="11"/>
        <end position="212"/>
    </location>
</feature>
<dbReference type="InterPro" id="IPR016035">
    <property type="entry name" value="Acyl_Trfase/lysoPLipase"/>
</dbReference>
<evidence type="ECO:0000256" key="1">
    <source>
        <dbReference type="ARBA" id="ARBA00022801"/>
    </source>
</evidence>
<feature type="short sequence motif" description="GXGXXG" evidence="4">
    <location>
        <begin position="15"/>
        <end position="20"/>
    </location>
</feature>
<comment type="caution">
    <text evidence="6">The sequence shown here is derived from an EMBL/GenBank/DDBJ whole genome shotgun (WGS) entry which is preliminary data.</text>
</comment>
<feature type="active site" description="Nucleophile" evidence="4">
    <location>
        <position position="45"/>
    </location>
</feature>
<dbReference type="PANTHER" id="PTHR14226">
    <property type="entry name" value="NEUROPATHY TARGET ESTERASE/SWISS CHEESE D.MELANOGASTER"/>
    <property type="match status" value="1"/>
</dbReference>
<dbReference type="PROSITE" id="PS51635">
    <property type="entry name" value="PNPLA"/>
    <property type="match status" value="1"/>
</dbReference>
<dbReference type="Pfam" id="PF01734">
    <property type="entry name" value="Patatin"/>
    <property type="match status" value="1"/>
</dbReference>
<dbReference type="Proteomes" id="UP001239680">
    <property type="component" value="Unassembled WGS sequence"/>
</dbReference>
<reference evidence="6 7" key="1">
    <citation type="submission" date="2023-08" db="EMBL/GenBank/DDBJ databases">
        <title>Characterization of two Paracoccaceae strains isolated from Phycosphere and proposal of Xinfangfangia lacusdiani sp. nov.</title>
        <authorList>
            <person name="Deng Y."/>
            <person name="Zhang Y.Q."/>
        </authorList>
    </citation>
    <scope>NUCLEOTIDE SEQUENCE [LARGE SCALE GENOMIC DNA]</scope>
    <source>
        <strain evidence="6 7">CPCC 101601</strain>
    </source>
</reference>
<keyword evidence="3 4" id="KW-0443">Lipid metabolism</keyword>
<evidence type="ECO:0000256" key="3">
    <source>
        <dbReference type="ARBA" id="ARBA00023098"/>
    </source>
</evidence>
<dbReference type="EMBL" id="JAVDBT010000003">
    <property type="protein sequence ID" value="MDQ2065419.1"/>
    <property type="molecule type" value="Genomic_DNA"/>
</dbReference>
<evidence type="ECO:0000256" key="2">
    <source>
        <dbReference type="ARBA" id="ARBA00022963"/>
    </source>
</evidence>
<keyword evidence="1 4" id="KW-0378">Hydrolase</keyword>
<feature type="short sequence motif" description="GXSXG" evidence="4">
    <location>
        <begin position="43"/>
        <end position="47"/>
    </location>
</feature>
<protein>
    <submittedName>
        <fullName evidence="6">Patatin-like phospholipase family protein</fullName>
    </submittedName>
</protein>
<dbReference type="RefSeq" id="WP_306679112.1">
    <property type="nucleotide sequence ID" value="NZ_JAVDBT010000003.1"/>
</dbReference>
<accession>A0ABU0VUL3</accession>
<sequence length="342" mass="36928">MSGAQRDKVSLALQGGGAHGAFTWGVLDRLLEEDRFEIAAISGTSAGALNGAALKAGMVQGGADEARRVLRQVWEAVAAIGDFRSMPWVQPFVPGYRFWQQAAESLLPFNPAGLMTQLWSPYSAGVDTANPLEPVINLIDFDAVAAAQGPRLYIGATNVRSGKVRLFRGTEVTPLAVMASACLPTAFRAVEIEGEAYWDGGFSGNPSLWPLFHAELPDDIVVVQVNPLRREVLPETPLDIQNRVNEIGFNAPLMGELRAIAFVHRLIEQGRIEEGQMKDVRIHLIADDALMNELSGSSKLQPTGELIEKMYQAGRARGADFLTRAKGGIAATPPVDLRGMLT</sequence>
<keyword evidence="7" id="KW-1185">Reference proteome</keyword>
<evidence type="ECO:0000313" key="6">
    <source>
        <dbReference type="EMBL" id="MDQ2065419.1"/>
    </source>
</evidence>
<dbReference type="SUPFAM" id="SSF52151">
    <property type="entry name" value="FabD/lysophospholipase-like"/>
    <property type="match status" value="1"/>
</dbReference>
<name>A0ABU0VUL3_9RHOB</name>
<keyword evidence="2 4" id="KW-0442">Lipid degradation</keyword>
<evidence type="ECO:0000256" key="4">
    <source>
        <dbReference type="PROSITE-ProRule" id="PRU01161"/>
    </source>
</evidence>
<dbReference type="Gene3D" id="3.40.1090.10">
    <property type="entry name" value="Cytosolic phospholipase A2 catalytic domain"/>
    <property type="match status" value="2"/>
</dbReference>
<evidence type="ECO:0000259" key="5">
    <source>
        <dbReference type="PROSITE" id="PS51635"/>
    </source>
</evidence>
<dbReference type="PANTHER" id="PTHR14226:SF78">
    <property type="entry name" value="SLR0060 PROTEIN"/>
    <property type="match status" value="1"/>
</dbReference>